<evidence type="ECO:0000256" key="2">
    <source>
        <dbReference type="SAM" id="MobiDB-lite"/>
    </source>
</evidence>
<proteinExistence type="predicted"/>
<feature type="compositionally biased region" description="Pro residues" evidence="2">
    <location>
        <begin position="17"/>
        <end position="29"/>
    </location>
</feature>
<dbReference type="AlphaFoldDB" id="A0A2Z6NAF2"/>
<feature type="region of interest" description="Disordered" evidence="2">
    <location>
        <begin position="1"/>
        <end position="32"/>
    </location>
</feature>
<dbReference type="PANTHER" id="PTHR32378">
    <property type="entry name" value="GUANINE NUCLEOTIDE-BINDING PROTEIN SUBUNIT GAMMA 3"/>
    <property type="match status" value="1"/>
</dbReference>
<feature type="transmembrane region" description="Helical" evidence="3">
    <location>
        <begin position="168"/>
        <end position="188"/>
    </location>
</feature>
<evidence type="ECO:0000256" key="1">
    <source>
        <dbReference type="SAM" id="Coils"/>
    </source>
</evidence>
<dbReference type="InterPro" id="IPR055305">
    <property type="entry name" value="GG3-like"/>
</dbReference>
<keyword evidence="6" id="KW-1185">Reference proteome</keyword>
<evidence type="ECO:0000313" key="6">
    <source>
        <dbReference type="Proteomes" id="UP000242715"/>
    </source>
</evidence>
<evidence type="ECO:0000313" key="5">
    <source>
        <dbReference type="EMBL" id="GAU33200.1"/>
    </source>
</evidence>
<dbReference type="Pfam" id="PF00631">
    <property type="entry name" value="G-gamma"/>
    <property type="match status" value="1"/>
</dbReference>
<name>A0A2Z6NAF2_TRISU</name>
<dbReference type="GO" id="GO:0007186">
    <property type="term" value="P:G protein-coupled receptor signaling pathway"/>
    <property type="evidence" value="ECO:0007669"/>
    <property type="project" value="InterPro"/>
</dbReference>
<keyword evidence="3" id="KW-1133">Transmembrane helix</keyword>
<feature type="coiled-coil region" evidence="1">
    <location>
        <begin position="35"/>
        <end position="62"/>
    </location>
</feature>
<keyword evidence="1" id="KW-0175">Coiled coil</keyword>
<feature type="transmembrane region" description="Helical" evidence="3">
    <location>
        <begin position="138"/>
        <end position="156"/>
    </location>
</feature>
<dbReference type="OrthoDB" id="1936517at2759"/>
<feature type="transmembrane region" description="Helical" evidence="3">
    <location>
        <begin position="111"/>
        <end position="132"/>
    </location>
</feature>
<organism evidence="5 6">
    <name type="scientific">Trifolium subterraneum</name>
    <name type="common">Subterranean clover</name>
    <dbReference type="NCBI Taxonomy" id="3900"/>
    <lineage>
        <taxon>Eukaryota</taxon>
        <taxon>Viridiplantae</taxon>
        <taxon>Streptophyta</taxon>
        <taxon>Embryophyta</taxon>
        <taxon>Tracheophyta</taxon>
        <taxon>Spermatophyta</taxon>
        <taxon>Magnoliopsida</taxon>
        <taxon>eudicotyledons</taxon>
        <taxon>Gunneridae</taxon>
        <taxon>Pentapetalae</taxon>
        <taxon>rosids</taxon>
        <taxon>fabids</taxon>
        <taxon>Fabales</taxon>
        <taxon>Fabaceae</taxon>
        <taxon>Papilionoideae</taxon>
        <taxon>50 kb inversion clade</taxon>
        <taxon>NPAAA clade</taxon>
        <taxon>Hologalegina</taxon>
        <taxon>IRL clade</taxon>
        <taxon>Trifolieae</taxon>
        <taxon>Trifolium</taxon>
    </lineage>
</organism>
<accession>A0A2Z6NAF2</accession>
<dbReference type="EMBL" id="DF973518">
    <property type="protein sequence ID" value="GAU33200.1"/>
    <property type="molecule type" value="Genomic_DNA"/>
</dbReference>
<feature type="compositionally biased region" description="Low complexity" evidence="2">
    <location>
        <begin position="1"/>
        <end position="16"/>
    </location>
</feature>
<dbReference type="SMART" id="SM01224">
    <property type="entry name" value="G_gamma"/>
    <property type="match status" value="1"/>
</dbReference>
<dbReference type="InterPro" id="IPR015898">
    <property type="entry name" value="G-protein_gamma-like_dom"/>
</dbReference>
<evidence type="ECO:0000259" key="4">
    <source>
        <dbReference type="SMART" id="SM01224"/>
    </source>
</evidence>
<gene>
    <name evidence="5" type="ORF">TSUD_206590</name>
</gene>
<keyword evidence="3" id="KW-0812">Transmembrane</keyword>
<dbReference type="Proteomes" id="UP000242715">
    <property type="component" value="Unassembled WGS sequence"/>
</dbReference>
<feature type="domain" description="G protein gamma" evidence="4">
    <location>
        <begin position="38"/>
        <end position="95"/>
    </location>
</feature>
<dbReference type="PANTHER" id="PTHR32378:SF10">
    <property type="entry name" value="GUANINE NUCLEOTIDE-BINDING PROTEIN SUBUNIT GAMMA 3"/>
    <property type="match status" value="1"/>
</dbReference>
<sequence length="201" mass="21386">MSTPPMVRSSSSSSVPSLPPPSPKSPPEYPDLYGKRREMAKVQMLEREISFLEEELKSVEGLQPASKCCKELADYVVANSDPLLPSRDHDSYTFPFQAETRRIVGHVASGSGSAAAVTVNHAAAVVAVAATVFHHSVVAPYLSGAVAVVSLVLNQIAVNNIAVVREIVVLFQLVAILGVHHALLYAVANAPALVLAQLVQR</sequence>
<keyword evidence="3" id="KW-0472">Membrane</keyword>
<evidence type="ECO:0000256" key="3">
    <source>
        <dbReference type="SAM" id="Phobius"/>
    </source>
</evidence>
<protein>
    <recommendedName>
        <fullName evidence="4">G protein gamma domain-containing protein</fullName>
    </recommendedName>
</protein>
<reference evidence="6" key="1">
    <citation type="journal article" date="2017" name="Front. Plant Sci.">
        <title>Climate Clever Clovers: New Paradigm to Reduce the Environmental Footprint of Ruminants by Breeding Low Methanogenic Forages Utilizing Haplotype Variation.</title>
        <authorList>
            <person name="Kaur P."/>
            <person name="Appels R."/>
            <person name="Bayer P.E."/>
            <person name="Keeble-Gagnere G."/>
            <person name="Wang J."/>
            <person name="Hirakawa H."/>
            <person name="Shirasawa K."/>
            <person name="Vercoe P."/>
            <person name="Stefanova K."/>
            <person name="Durmic Z."/>
            <person name="Nichols P."/>
            <person name="Revell C."/>
            <person name="Isobe S.N."/>
            <person name="Edwards D."/>
            <person name="Erskine W."/>
        </authorList>
    </citation>
    <scope>NUCLEOTIDE SEQUENCE [LARGE SCALE GENOMIC DNA]</scope>
    <source>
        <strain evidence="6">cv. Daliak</strain>
    </source>
</reference>